<proteinExistence type="predicted"/>
<evidence type="ECO:0008006" key="4">
    <source>
        <dbReference type="Google" id="ProtNLM"/>
    </source>
</evidence>
<evidence type="ECO:0000313" key="3">
    <source>
        <dbReference type="Proteomes" id="UP000694701"/>
    </source>
</evidence>
<accession>A0A8C2JZV1</accession>
<evidence type="ECO:0000256" key="1">
    <source>
        <dbReference type="SAM" id="Coils"/>
    </source>
</evidence>
<protein>
    <recommendedName>
        <fullName evidence="4">LINE-1 type transposase domain-containing 1</fullName>
    </recommendedName>
</protein>
<name>A0A8C2JZV1_CYPCA</name>
<dbReference type="Ensembl" id="ENSCCRT00020109932.1">
    <property type="protein sequence ID" value="ENSCCRP00020100546.1"/>
    <property type="gene ID" value="ENSCCRG00020046177.1"/>
</dbReference>
<dbReference type="PANTHER" id="PTHR11505">
    <property type="entry name" value="L1 TRANSPOSABLE ELEMENT-RELATED"/>
    <property type="match status" value="1"/>
</dbReference>
<dbReference type="InterPro" id="IPR004244">
    <property type="entry name" value="Transposase_22"/>
</dbReference>
<sequence>MSTSTVKDNRKRVIEQSSIKKIFKDSTITKEDLDGAIVNGIKLALREQQSTLDSVVASTLRDAIDSVLTPVLRDLQMDIEATNNSVKELKAEVEKLAIAAKQTRDRVDSFQAAAPEDRRTVTNLRNQLEQLTDKVTNMKDRSRRNNVRLVRLPEGVKGSDAAGFLRDNLSKWIPALKGRDIEIEQAHRMYDGRKSNSEQPHTLVFRVLTWQDRSAILKGARQTYPVKYMQDNVTLLFFPDFSPATSARRRKLNPVLRRKTPLGLQLFLIYPVIIKLRHNGEQCFLLFFSESRGFYKLTATEEGILTAQERRITGEHGHLSFCCDLLSCKLV</sequence>
<evidence type="ECO:0000313" key="2">
    <source>
        <dbReference type="Ensembl" id="ENSCCRP00020100546.1"/>
    </source>
</evidence>
<reference evidence="2" key="1">
    <citation type="submission" date="2025-08" db="UniProtKB">
        <authorList>
            <consortium name="Ensembl"/>
        </authorList>
    </citation>
    <scope>IDENTIFICATION</scope>
</reference>
<keyword evidence="1" id="KW-0175">Coiled coil</keyword>
<dbReference type="Proteomes" id="UP000694701">
    <property type="component" value="Unplaced"/>
</dbReference>
<feature type="coiled-coil region" evidence="1">
    <location>
        <begin position="72"/>
        <end position="141"/>
    </location>
</feature>
<dbReference type="Gene3D" id="3.30.70.1820">
    <property type="entry name" value="L1 transposable element, RRM domain"/>
    <property type="match status" value="1"/>
</dbReference>
<organism evidence="2 3">
    <name type="scientific">Cyprinus carpio</name>
    <name type="common">Common carp</name>
    <dbReference type="NCBI Taxonomy" id="7962"/>
    <lineage>
        <taxon>Eukaryota</taxon>
        <taxon>Metazoa</taxon>
        <taxon>Chordata</taxon>
        <taxon>Craniata</taxon>
        <taxon>Vertebrata</taxon>
        <taxon>Euteleostomi</taxon>
        <taxon>Actinopterygii</taxon>
        <taxon>Neopterygii</taxon>
        <taxon>Teleostei</taxon>
        <taxon>Ostariophysi</taxon>
        <taxon>Cypriniformes</taxon>
        <taxon>Cyprinidae</taxon>
        <taxon>Cyprininae</taxon>
        <taxon>Cyprinus</taxon>
    </lineage>
</organism>
<dbReference type="AlphaFoldDB" id="A0A8C2JZV1"/>